<evidence type="ECO:0000313" key="3">
    <source>
        <dbReference type="EMBL" id="SOY27406.1"/>
    </source>
</evidence>
<dbReference type="Gene3D" id="1.10.260.40">
    <property type="entry name" value="lambda repressor-like DNA-binding domains"/>
    <property type="match status" value="1"/>
</dbReference>
<sequence length="347" mass="40884">MQIGEVIRKYRKEKNLTQEEMARALGVTAPAVNKWENSNSLPDVMLLAPIARLLDITLDTLLSFQEALTEDEINSLIYELDDSLKKEPYEEVFQWAKKKREQFPNCEKLFLNMAVVLDAWRLVNKVPNAEKYTDEIICCYIRALDSKEEEIRQRAADSLFHFYTREEQYDKAEEYLAYFPDRDPEKKRKQAQICARTDRREEAYKAYEELLFSGYQRMSMVLNGIYQLAAEEKDSEKEQMIVTIQRQLAALLEMGEYQALMWELEPAMRRRDADAAADIAKRLLENIPAICTYMESRLYEHMDFRRLGEEFYDDLKEKLVNSFRDEGACGWLQGNEKWQKLFAECPG</sequence>
<dbReference type="PANTHER" id="PTHR46558:SF11">
    <property type="entry name" value="HTH-TYPE TRANSCRIPTIONAL REGULATOR XRE"/>
    <property type="match status" value="1"/>
</dbReference>
<keyword evidence="4" id="KW-1185">Reference proteome</keyword>
<evidence type="ECO:0000256" key="1">
    <source>
        <dbReference type="ARBA" id="ARBA00023125"/>
    </source>
</evidence>
<name>A0A2K4ZAA8_9FIRM</name>
<dbReference type="SUPFAM" id="SSF47413">
    <property type="entry name" value="lambda repressor-like DNA-binding domains"/>
    <property type="match status" value="1"/>
</dbReference>
<accession>A0A2K4ZAA8</accession>
<dbReference type="GO" id="GO:0003677">
    <property type="term" value="F:DNA binding"/>
    <property type="evidence" value="ECO:0007669"/>
    <property type="project" value="UniProtKB-KW"/>
</dbReference>
<dbReference type="Pfam" id="PF01381">
    <property type="entry name" value="HTH_3"/>
    <property type="match status" value="1"/>
</dbReference>
<protein>
    <submittedName>
        <fullName evidence="3">Helix-turn-helix protein</fullName>
    </submittedName>
</protein>
<gene>
    <name evidence="3" type="ORF">AMURIS_00110</name>
</gene>
<evidence type="ECO:0000259" key="2">
    <source>
        <dbReference type="PROSITE" id="PS50943"/>
    </source>
</evidence>
<dbReference type="Proteomes" id="UP000236311">
    <property type="component" value="Unassembled WGS sequence"/>
</dbReference>
<evidence type="ECO:0000313" key="4">
    <source>
        <dbReference type="Proteomes" id="UP000236311"/>
    </source>
</evidence>
<dbReference type="PROSITE" id="PS50943">
    <property type="entry name" value="HTH_CROC1"/>
    <property type="match status" value="1"/>
</dbReference>
<keyword evidence="1" id="KW-0238">DNA-binding</keyword>
<proteinExistence type="predicted"/>
<reference evidence="3 4" key="1">
    <citation type="submission" date="2018-01" db="EMBL/GenBank/DDBJ databases">
        <authorList>
            <person name="Gaut B.S."/>
            <person name="Morton B.R."/>
            <person name="Clegg M.T."/>
            <person name="Duvall M.R."/>
        </authorList>
    </citation>
    <scope>NUCLEOTIDE SEQUENCE [LARGE SCALE GENOMIC DNA]</scope>
    <source>
        <strain evidence="3">GP69</strain>
    </source>
</reference>
<dbReference type="PANTHER" id="PTHR46558">
    <property type="entry name" value="TRACRIPTIONAL REGULATORY PROTEIN-RELATED-RELATED"/>
    <property type="match status" value="1"/>
</dbReference>
<organism evidence="3 4">
    <name type="scientific">Acetatifactor muris</name>
    <dbReference type="NCBI Taxonomy" id="879566"/>
    <lineage>
        <taxon>Bacteria</taxon>
        <taxon>Bacillati</taxon>
        <taxon>Bacillota</taxon>
        <taxon>Clostridia</taxon>
        <taxon>Lachnospirales</taxon>
        <taxon>Lachnospiraceae</taxon>
        <taxon>Acetatifactor</taxon>
    </lineage>
</organism>
<dbReference type="RefSeq" id="WP_103237541.1">
    <property type="nucleotide sequence ID" value="NZ_CANRXC010000061.1"/>
</dbReference>
<dbReference type="EMBL" id="OFSM01000001">
    <property type="protein sequence ID" value="SOY27406.1"/>
    <property type="molecule type" value="Genomic_DNA"/>
</dbReference>
<dbReference type="AlphaFoldDB" id="A0A2K4ZAA8"/>
<feature type="domain" description="HTH cro/C1-type" evidence="2">
    <location>
        <begin position="7"/>
        <end position="61"/>
    </location>
</feature>
<dbReference type="SMART" id="SM00530">
    <property type="entry name" value="HTH_XRE"/>
    <property type="match status" value="1"/>
</dbReference>
<dbReference type="InterPro" id="IPR001387">
    <property type="entry name" value="Cro/C1-type_HTH"/>
</dbReference>
<dbReference type="InterPro" id="IPR010982">
    <property type="entry name" value="Lambda_DNA-bd_dom_sf"/>
</dbReference>
<dbReference type="CDD" id="cd00093">
    <property type="entry name" value="HTH_XRE"/>
    <property type="match status" value="1"/>
</dbReference>
<dbReference type="OrthoDB" id="9812495at2"/>